<feature type="region of interest" description="Disordered" evidence="1">
    <location>
        <begin position="1"/>
        <end position="34"/>
    </location>
</feature>
<dbReference type="GO" id="GO:0006355">
    <property type="term" value="P:regulation of DNA-templated transcription"/>
    <property type="evidence" value="ECO:0007669"/>
    <property type="project" value="InterPro"/>
</dbReference>
<proteinExistence type="predicted"/>
<dbReference type="Proteomes" id="UP000627984">
    <property type="component" value="Unassembled WGS sequence"/>
</dbReference>
<dbReference type="RefSeq" id="WP_191898537.1">
    <property type="nucleotide sequence ID" value="NZ_BMQD01000048.1"/>
</dbReference>
<dbReference type="InterPro" id="IPR010985">
    <property type="entry name" value="Ribbon_hlx_hlx"/>
</dbReference>
<reference evidence="2" key="2">
    <citation type="submission" date="2022-09" db="EMBL/GenBank/DDBJ databases">
        <authorList>
            <person name="Sun Q."/>
            <person name="Ohkuma M."/>
        </authorList>
    </citation>
    <scope>NUCLEOTIDE SEQUENCE</scope>
    <source>
        <strain evidence="2">JCM 3093</strain>
    </source>
</reference>
<comment type="caution">
    <text evidence="2">The sequence shown here is derived from an EMBL/GenBank/DDBJ whole genome shotgun (WGS) entry which is preliminary data.</text>
</comment>
<protein>
    <submittedName>
        <fullName evidence="2">Uncharacterized protein</fullName>
    </submittedName>
</protein>
<gene>
    <name evidence="2" type="ORF">GCM10010126_68760</name>
</gene>
<reference evidence="2" key="1">
    <citation type="journal article" date="2014" name="Int. J. Syst. Evol. Microbiol.">
        <title>Complete genome sequence of Corynebacterium casei LMG S-19264T (=DSM 44701T), isolated from a smear-ripened cheese.</title>
        <authorList>
            <consortium name="US DOE Joint Genome Institute (JGI-PGF)"/>
            <person name="Walter F."/>
            <person name="Albersmeier A."/>
            <person name="Kalinowski J."/>
            <person name="Ruckert C."/>
        </authorList>
    </citation>
    <scope>NUCLEOTIDE SEQUENCE</scope>
    <source>
        <strain evidence="2">JCM 3093</strain>
    </source>
</reference>
<feature type="compositionally biased region" description="Basic and acidic residues" evidence="1">
    <location>
        <begin position="1"/>
        <end position="17"/>
    </location>
</feature>
<dbReference type="EMBL" id="BMQD01000048">
    <property type="protein sequence ID" value="GGK99411.1"/>
    <property type="molecule type" value="Genomic_DNA"/>
</dbReference>
<organism evidence="2 3">
    <name type="scientific">Planomonospora parontospora</name>
    <dbReference type="NCBI Taxonomy" id="58119"/>
    <lineage>
        <taxon>Bacteria</taxon>
        <taxon>Bacillati</taxon>
        <taxon>Actinomycetota</taxon>
        <taxon>Actinomycetes</taxon>
        <taxon>Streptosporangiales</taxon>
        <taxon>Streptosporangiaceae</taxon>
        <taxon>Planomonospora</taxon>
    </lineage>
</organism>
<dbReference type="AlphaFoldDB" id="A0AA37F8L8"/>
<name>A0AA37F8L8_9ACTN</name>
<evidence type="ECO:0000256" key="1">
    <source>
        <dbReference type="SAM" id="MobiDB-lite"/>
    </source>
</evidence>
<dbReference type="SUPFAM" id="SSF47598">
    <property type="entry name" value="Ribbon-helix-helix"/>
    <property type="match status" value="1"/>
</dbReference>
<sequence>MLQIYEEERNDRVKQPEDKEEGDQEMVTAPPTEAAADPIVQINTRVRASFRRRVRMAAAAQDINVETLINRALEEYMDKRDL</sequence>
<accession>A0AA37F8L8</accession>
<evidence type="ECO:0000313" key="2">
    <source>
        <dbReference type="EMBL" id="GGK99411.1"/>
    </source>
</evidence>
<evidence type="ECO:0000313" key="3">
    <source>
        <dbReference type="Proteomes" id="UP000627984"/>
    </source>
</evidence>
<dbReference type="InterPro" id="IPR013321">
    <property type="entry name" value="Arc_rbn_hlx_hlx"/>
</dbReference>
<dbReference type="Gene3D" id="1.10.1220.10">
    <property type="entry name" value="Met repressor-like"/>
    <property type="match status" value="1"/>
</dbReference>